<accession>A0ABP8NJ48</accession>
<sequence>MIVSSIHKLKGLWLTVKAGLWFVPTVMVTTSIILAITFIEIDSWASDDFLEQFPRLFGAGSDGSRGMLTAIATSMITVAGLTFSLTITALAQASSQYTSRILRNFMTNRTNQLVLGFFVGLFSYCLVVLRTIRGGDEDKFIPSLSVLFGLVLAIVGIAVLIYFIHHIAVSIQASHIVSLAAEETIQAVHRLFPQDVGKEAPEAENQDVLKKLENEPQRLIPASASGYLQSIDEDTLFNFAKANDVVVQMEKAIGEFVVQDTLLVTIIGNLQVEDADIETLNEAFTISRYRTIHQDAAFGIRQLVDIALKALSPGVNDTTTAILSIDYLSAILAQLAQRRIEKPFRTDESGNRKVRLIAKSLTFDSFVAEAFDQIRDSAAGNTAVFIRLLVAIKTVASQTASAGRLGILLEQAKRVADSANHSVGAVYNRDLIRRQFADTLKQLSAEEHISILPAAPMERKNANQA</sequence>
<feature type="transmembrane region" description="Helical" evidence="1">
    <location>
        <begin position="67"/>
        <end position="91"/>
    </location>
</feature>
<reference evidence="3" key="1">
    <citation type="journal article" date="2019" name="Int. J. Syst. Evol. Microbiol.">
        <title>The Global Catalogue of Microorganisms (GCM) 10K type strain sequencing project: providing services to taxonomists for standard genome sequencing and annotation.</title>
        <authorList>
            <consortium name="The Broad Institute Genomics Platform"/>
            <consortium name="The Broad Institute Genome Sequencing Center for Infectious Disease"/>
            <person name="Wu L."/>
            <person name="Ma J."/>
        </authorList>
    </citation>
    <scope>NUCLEOTIDE SEQUENCE [LARGE SCALE GENOMIC DNA]</scope>
    <source>
        <strain evidence="3">JCM 17927</strain>
    </source>
</reference>
<keyword evidence="3" id="KW-1185">Reference proteome</keyword>
<feature type="transmembrane region" description="Helical" evidence="1">
    <location>
        <begin position="112"/>
        <end position="132"/>
    </location>
</feature>
<dbReference type="EMBL" id="BAABHD010000083">
    <property type="protein sequence ID" value="GAA4468170.1"/>
    <property type="molecule type" value="Genomic_DNA"/>
</dbReference>
<dbReference type="RefSeq" id="WP_345248838.1">
    <property type="nucleotide sequence ID" value="NZ_BAABHD010000083.1"/>
</dbReference>
<keyword evidence="1" id="KW-0472">Membrane</keyword>
<gene>
    <name evidence="2" type="ORF">GCM10023189_53040</name>
</gene>
<protein>
    <submittedName>
        <fullName evidence="2">DUF2254 domain-containing protein</fullName>
    </submittedName>
</protein>
<dbReference type="Proteomes" id="UP001501175">
    <property type="component" value="Unassembled WGS sequence"/>
</dbReference>
<feature type="transmembrane region" description="Helical" evidence="1">
    <location>
        <begin position="12"/>
        <end position="39"/>
    </location>
</feature>
<keyword evidence="1" id="KW-1133">Transmembrane helix</keyword>
<evidence type="ECO:0000313" key="3">
    <source>
        <dbReference type="Proteomes" id="UP001501175"/>
    </source>
</evidence>
<dbReference type="Pfam" id="PF10011">
    <property type="entry name" value="DUF2254"/>
    <property type="match status" value="1"/>
</dbReference>
<dbReference type="InterPro" id="IPR018723">
    <property type="entry name" value="DUF2254_membrane"/>
</dbReference>
<keyword evidence="1" id="KW-0812">Transmembrane</keyword>
<evidence type="ECO:0000313" key="2">
    <source>
        <dbReference type="EMBL" id="GAA4468170.1"/>
    </source>
</evidence>
<proteinExistence type="predicted"/>
<name>A0ABP8NJ48_9BACT</name>
<feature type="transmembrane region" description="Helical" evidence="1">
    <location>
        <begin position="144"/>
        <end position="164"/>
    </location>
</feature>
<evidence type="ECO:0000256" key="1">
    <source>
        <dbReference type="SAM" id="Phobius"/>
    </source>
</evidence>
<organism evidence="2 3">
    <name type="scientific">Nibrella saemangeumensis</name>
    <dbReference type="NCBI Taxonomy" id="1084526"/>
    <lineage>
        <taxon>Bacteria</taxon>
        <taxon>Pseudomonadati</taxon>
        <taxon>Bacteroidota</taxon>
        <taxon>Cytophagia</taxon>
        <taxon>Cytophagales</taxon>
        <taxon>Spirosomataceae</taxon>
        <taxon>Nibrella</taxon>
    </lineage>
</organism>
<comment type="caution">
    <text evidence="2">The sequence shown here is derived from an EMBL/GenBank/DDBJ whole genome shotgun (WGS) entry which is preliminary data.</text>
</comment>